<comment type="caution">
    <text evidence="2">The sequence shown here is derived from an EMBL/GenBank/DDBJ whole genome shotgun (WGS) entry which is preliminary data.</text>
</comment>
<dbReference type="Gene3D" id="2.60.120.260">
    <property type="entry name" value="Galactose-binding domain-like"/>
    <property type="match status" value="2"/>
</dbReference>
<dbReference type="PANTHER" id="PTHR45713:SF6">
    <property type="entry name" value="F5_8 TYPE C DOMAIN-CONTAINING PROTEIN"/>
    <property type="match status" value="1"/>
</dbReference>
<dbReference type="InterPro" id="IPR051941">
    <property type="entry name" value="BG_Antigen-Binding_Lectin"/>
</dbReference>
<reference evidence="2" key="1">
    <citation type="submission" date="2020-06" db="EMBL/GenBank/DDBJ databases">
        <title>Draft genome of Bugula neritina, a colonial animal packing powerful symbionts and potential medicines.</title>
        <authorList>
            <person name="Rayko M."/>
        </authorList>
    </citation>
    <scope>NUCLEOTIDE SEQUENCE [LARGE SCALE GENOMIC DNA]</scope>
    <source>
        <strain evidence="2">Kwan_BN1</strain>
    </source>
</reference>
<name>A0A7J7JRB6_BUGNE</name>
<evidence type="ECO:0000256" key="1">
    <source>
        <dbReference type="SAM" id="MobiDB-lite"/>
    </source>
</evidence>
<keyword evidence="3" id="KW-1185">Reference proteome</keyword>
<gene>
    <name evidence="2" type="ORF">EB796_012789</name>
</gene>
<evidence type="ECO:0008006" key="4">
    <source>
        <dbReference type="Google" id="ProtNLM"/>
    </source>
</evidence>
<dbReference type="SUPFAM" id="SSF49785">
    <property type="entry name" value="Galactose-binding domain-like"/>
    <property type="match status" value="2"/>
</dbReference>
<organism evidence="2 3">
    <name type="scientific">Bugula neritina</name>
    <name type="common">Brown bryozoan</name>
    <name type="synonym">Sertularia neritina</name>
    <dbReference type="NCBI Taxonomy" id="10212"/>
    <lineage>
        <taxon>Eukaryota</taxon>
        <taxon>Metazoa</taxon>
        <taxon>Spiralia</taxon>
        <taxon>Lophotrochozoa</taxon>
        <taxon>Bryozoa</taxon>
        <taxon>Gymnolaemata</taxon>
        <taxon>Cheilostomatida</taxon>
        <taxon>Flustrina</taxon>
        <taxon>Buguloidea</taxon>
        <taxon>Bugulidae</taxon>
        <taxon>Bugula</taxon>
    </lineage>
</organism>
<dbReference type="Proteomes" id="UP000593567">
    <property type="component" value="Unassembled WGS sequence"/>
</dbReference>
<protein>
    <recommendedName>
        <fullName evidence="4">F5/8 type C domain-containing protein</fullName>
    </recommendedName>
</protein>
<sequence>MLHLYFSASTNLANGKATYSKTSTNDSHRPPEAVDGESNSYFQSSTSANQWWRVDLGDLIMLESLECTALSLMVYSIYVYDSSKCYDKFQQVSIFLSNTETVPNSPLNLPNNNDWTESPSQFSLTEDGDDFVTYITSSQDGSLPESRHIAVYSKSSDGLVINEVEVYGYEVLARNMAIGKSVGNSSVLSIPNYRTADKANDGLINSNDFYRSDNDVGDQWWKVDLDTQYFIVGVLVYNHKNLISRLQKAHLLAANTDVDPNPNSTEWTELYYQDGKITHSIPNNYFHLALSEVLVFGIENSELLVKNLNAEPKDQDCVKVNWETPLTDSYIFHYQVRYDSRPWKDTDTSLSDEECGFSAYKEVEVEVKIVGSDKTESTSLTTTVQVNVKNDKQIKQI</sequence>
<feature type="region of interest" description="Disordered" evidence="1">
    <location>
        <begin position="17"/>
        <end position="41"/>
    </location>
</feature>
<evidence type="ECO:0000313" key="2">
    <source>
        <dbReference type="EMBL" id="KAF6028902.1"/>
    </source>
</evidence>
<dbReference type="AlphaFoldDB" id="A0A7J7JRB6"/>
<dbReference type="Pfam" id="PF22633">
    <property type="entry name" value="F5_F8_type_C_2"/>
    <property type="match status" value="1"/>
</dbReference>
<accession>A0A7J7JRB6</accession>
<dbReference type="OrthoDB" id="547680at2759"/>
<evidence type="ECO:0000313" key="3">
    <source>
        <dbReference type="Proteomes" id="UP000593567"/>
    </source>
</evidence>
<dbReference type="InterPro" id="IPR008979">
    <property type="entry name" value="Galactose-bd-like_sf"/>
</dbReference>
<dbReference type="PANTHER" id="PTHR45713">
    <property type="entry name" value="FTP DOMAIN-CONTAINING PROTEIN"/>
    <property type="match status" value="1"/>
</dbReference>
<proteinExistence type="predicted"/>
<dbReference type="EMBL" id="VXIV02001890">
    <property type="protein sequence ID" value="KAF6028902.1"/>
    <property type="molecule type" value="Genomic_DNA"/>
</dbReference>